<accession>A0ABX1JQ57</accession>
<name>A0ABX1JQ57_9MICC</name>
<evidence type="ECO:0000259" key="2">
    <source>
        <dbReference type="Pfam" id="PF14016"/>
    </source>
</evidence>
<organism evidence="3 4">
    <name type="scientific">Arthrobacter deserti</name>
    <dbReference type="NCBI Taxonomy" id="1742687"/>
    <lineage>
        <taxon>Bacteria</taxon>
        <taxon>Bacillati</taxon>
        <taxon>Actinomycetota</taxon>
        <taxon>Actinomycetes</taxon>
        <taxon>Micrococcales</taxon>
        <taxon>Micrococcaceae</taxon>
        <taxon>Arthrobacter</taxon>
    </lineage>
</organism>
<sequence length="209" mass="19969">MAAVAAGAAAGLAGCAQPQDLAPSTTVSSAPASSPAAAGTPAAPAADGTPAATGTATAAATATGGAVGTGGECKAAQLKASIATQPGGGAAGSVYRNVVLENIGSTACTLRGYPGLSYVDAGRRQVGAPAERNPDVVMTAVTVAPGGSAVAEVQQTNAQNYGDQCRLTDVAGVRVYPPNDTASLVAPQATAGCANEQIVLMTVGTFQAP</sequence>
<gene>
    <name evidence="3" type="ORF">HER39_12550</name>
</gene>
<dbReference type="EMBL" id="JAAZSR010000218">
    <property type="protein sequence ID" value="NKX51383.1"/>
    <property type="molecule type" value="Genomic_DNA"/>
</dbReference>
<evidence type="ECO:0000313" key="3">
    <source>
        <dbReference type="EMBL" id="NKX51383.1"/>
    </source>
</evidence>
<feature type="domain" description="DUF4232" evidence="2">
    <location>
        <begin position="73"/>
        <end position="207"/>
    </location>
</feature>
<evidence type="ECO:0000313" key="4">
    <source>
        <dbReference type="Proteomes" id="UP000523795"/>
    </source>
</evidence>
<comment type="caution">
    <text evidence="3">The sequence shown here is derived from an EMBL/GenBank/DDBJ whole genome shotgun (WGS) entry which is preliminary data.</text>
</comment>
<reference evidence="3 4" key="1">
    <citation type="submission" date="2020-04" db="EMBL/GenBank/DDBJ databases">
        <authorList>
            <person name="Liu S."/>
        </authorList>
    </citation>
    <scope>NUCLEOTIDE SEQUENCE [LARGE SCALE GENOMIC DNA]</scope>
    <source>
        <strain evidence="3 4">CGMCC 1.15091</strain>
    </source>
</reference>
<dbReference type="InterPro" id="IPR025326">
    <property type="entry name" value="DUF4232"/>
</dbReference>
<keyword evidence="4" id="KW-1185">Reference proteome</keyword>
<dbReference type="Proteomes" id="UP000523795">
    <property type="component" value="Unassembled WGS sequence"/>
</dbReference>
<dbReference type="Pfam" id="PF14016">
    <property type="entry name" value="DUF4232"/>
    <property type="match status" value="1"/>
</dbReference>
<feature type="region of interest" description="Disordered" evidence="1">
    <location>
        <begin position="20"/>
        <end position="52"/>
    </location>
</feature>
<evidence type="ECO:0000256" key="1">
    <source>
        <dbReference type="SAM" id="MobiDB-lite"/>
    </source>
</evidence>
<protein>
    <submittedName>
        <fullName evidence="3">DUF4232 domain-containing protein</fullName>
    </submittedName>
</protein>
<proteinExistence type="predicted"/>